<evidence type="ECO:0000259" key="8">
    <source>
        <dbReference type="PROSITE" id="PS50113"/>
    </source>
</evidence>
<dbReference type="Pfam" id="PF08447">
    <property type="entry name" value="PAS_3"/>
    <property type="match status" value="1"/>
</dbReference>
<evidence type="ECO:0000313" key="9">
    <source>
        <dbReference type="EMBL" id="MCL9812886.1"/>
    </source>
</evidence>
<dbReference type="InterPro" id="IPR036097">
    <property type="entry name" value="HisK_dim/P_sf"/>
</dbReference>
<dbReference type="RefSeq" id="WP_250594996.1">
    <property type="nucleotide sequence ID" value="NZ_JAKRVY010000002.1"/>
</dbReference>
<comment type="catalytic activity">
    <reaction evidence="1">
        <text>ATP + protein L-histidine = ADP + protein N-phospho-L-histidine.</text>
        <dbReference type="EC" id="2.7.13.3"/>
    </reaction>
</comment>
<keyword evidence="3" id="KW-0597">Phosphoprotein</keyword>
<dbReference type="InterPro" id="IPR004358">
    <property type="entry name" value="Sig_transdc_His_kin-like_C"/>
</dbReference>
<dbReference type="InterPro" id="IPR013655">
    <property type="entry name" value="PAS_fold_3"/>
</dbReference>
<evidence type="ECO:0000256" key="5">
    <source>
        <dbReference type="ARBA" id="ARBA00022777"/>
    </source>
</evidence>
<name>A0AAE3FPQ6_9EURY</name>
<evidence type="ECO:0000256" key="1">
    <source>
        <dbReference type="ARBA" id="ARBA00000085"/>
    </source>
</evidence>
<dbReference type="Gene3D" id="3.30.450.20">
    <property type="entry name" value="PAS domain"/>
    <property type="match status" value="1"/>
</dbReference>
<dbReference type="InterPro" id="IPR036890">
    <property type="entry name" value="HATPase_C_sf"/>
</dbReference>
<dbReference type="AlphaFoldDB" id="A0AAE3FPQ6"/>
<dbReference type="InterPro" id="IPR035965">
    <property type="entry name" value="PAS-like_dom_sf"/>
</dbReference>
<proteinExistence type="predicted"/>
<dbReference type="SUPFAM" id="SSF55874">
    <property type="entry name" value="ATPase domain of HSP90 chaperone/DNA topoisomerase II/histidine kinase"/>
    <property type="match status" value="1"/>
</dbReference>
<evidence type="ECO:0000313" key="10">
    <source>
        <dbReference type="Proteomes" id="UP001202674"/>
    </source>
</evidence>
<dbReference type="PROSITE" id="PS50113">
    <property type="entry name" value="PAC"/>
    <property type="match status" value="1"/>
</dbReference>
<protein>
    <recommendedName>
        <fullName evidence="2">histidine kinase</fullName>
        <ecNumber evidence="2">2.7.13.3</ecNumber>
    </recommendedName>
</protein>
<dbReference type="CDD" id="cd00130">
    <property type="entry name" value="PAS"/>
    <property type="match status" value="1"/>
</dbReference>
<dbReference type="PROSITE" id="PS50109">
    <property type="entry name" value="HIS_KIN"/>
    <property type="match status" value="1"/>
</dbReference>
<dbReference type="NCBIfam" id="TIGR00229">
    <property type="entry name" value="sensory_box"/>
    <property type="match status" value="1"/>
</dbReference>
<dbReference type="Proteomes" id="UP001202674">
    <property type="component" value="Unassembled WGS sequence"/>
</dbReference>
<dbReference type="InterPro" id="IPR003661">
    <property type="entry name" value="HisK_dim/P_dom"/>
</dbReference>
<evidence type="ECO:0000259" key="6">
    <source>
        <dbReference type="PROSITE" id="PS50109"/>
    </source>
</evidence>
<evidence type="ECO:0000259" key="7">
    <source>
        <dbReference type="PROSITE" id="PS50112"/>
    </source>
</evidence>
<evidence type="ECO:0000256" key="4">
    <source>
        <dbReference type="ARBA" id="ARBA00022679"/>
    </source>
</evidence>
<dbReference type="InterPro" id="IPR005467">
    <property type="entry name" value="His_kinase_dom"/>
</dbReference>
<dbReference type="InterPro" id="IPR052162">
    <property type="entry name" value="Sensor_kinase/Photoreceptor"/>
</dbReference>
<feature type="domain" description="Histidine kinase" evidence="6">
    <location>
        <begin position="152"/>
        <end position="358"/>
    </location>
</feature>
<sequence length="358" mass="39596">MTEVPHGNVDLDALTAAQHRALLEYASDVITIVDAEGKIRYQSPNSERIKGWAPETLVGENILDYVHPEDRDQVIEQFSGLVEGSGVIKETTEFRFRTKERGYIWLSVTGTAPGEEIPIDGYVTMSRDVSRRKAYEQRIREQRDDLETLNEVLRHDIRNDLQLIKGAAETLDEHVDEEGREFLATVRESADNAVSLTESAGDLAEVMLQSDGEIGSVSLDRILSEQIDALRATSPEAAVTVDDVPQVDVRAGELLASVFKNLLTNAVQHNHTAEPRIRISAEQDDEHVRVHVADNGPGVRDELKDEIFGKGEKGLESAGTGIGLYLVRTLVESYGGEVWVEDNEPDGAVFVVELLKAE</sequence>
<dbReference type="EMBL" id="JAKRVY010000002">
    <property type="protein sequence ID" value="MCL9812886.1"/>
    <property type="molecule type" value="Genomic_DNA"/>
</dbReference>
<comment type="caution">
    <text evidence="9">The sequence shown here is derived from an EMBL/GenBank/DDBJ whole genome shotgun (WGS) entry which is preliminary data.</text>
</comment>
<keyword evidence="5 9" id="KW-0418">Kinase</keyword>
<dbReference type="InterPro" id="IPR003594">
    <property type="entry name" value="HATPase_dom"/>
</dbReference>
<dbReference type="SMART" id="SM00388">
    <property type="entry name" value="HisKA"/>
    <property type="match status" value="1"/>
</dbReference>
<dbReference type="PANTHER" id="PTHR43304:SF1">
    <property type="entry name" value="PAC DOMAIN-CONTAINING PROTEIN"/>
    <property type="match status" value="1"/>
</dbReference>
<accession>A0AAE3FPQ6</accession>
<dbReference type="CDD" id="cd00082">
    <property type="entry name" value="HisKA"/>
    <property type="match status" value="1"/>
</dbReference>
<evidence type="ECO:0000256" key="2">
    <source>
        <dbReference type="ARBA" id="ARBA00012438"/>
    </source>
</evidence>
<dbReference type="InterPro" id="IPR000014">
    <property type="entry name" value="PAS"/>
</dbReference>
<dbReference type="SMART" id="SM00387">
    <property type="entry name" value="HATPase_c"/>
    <property type="match status" value="1"/>
</dbReference>
<dbReference type="Gene3D" id="3.30.565.10">
    <property type="entry name" value="Histidine kinase-like ATPase, C-terminal domain"/>
    <property type="match status" value="1"/>
</dbReference>
<dbReference type="SMART" id="SM00091">
    <property type="entry name" value="PAS"/>
    <property type="match status" value="1"/>
</dbReference>
<organism evidence="9 10">
    <name type="scientific">Natranaeroarchaeum aerophilus</name>
    <dbReference type="NCBI Taxonomy" id="2917711"/>
    <lineage>
        <taxon>Archaea</taxon>
        <taxon>Methanobacteriati</taxon>
        <taxon>Methanobacteriota</taxon>
        <taxon>Stenosarchaea group</taxon>
        <taxon>Halobacteria</taxon>
        <taxon>Halobacteriales</taxon>
        <taxon>Natronoarchaeaceae</taxon>
        <taxon>Natranaeroarchaeum</taxon>
    </lineage>
</organism>
<evidence type="ECO:0000256" key="3">
    <source>
        <dbReference type="ARBA" id="ARBA00022553"/>
    </source>
</evidence>
<feature type="domain" description="PAS" evidence="7">
    <location>
        <begin position="15"/>
        <end position="85"/>
    </location>
</feature>
<dbReference type="GO" id="GO:0000155">
    <property type="term" value="F:phosphorelay sensor kinase activity"/>
    <property type="evidence" value="ECO:0007669"/>
    <property type="project" value="InterPro"/>
</dbReference>
<dbReference type="PRINTS" id="PR00344">
    <property type="entry name" value="BCTRLSENSOR"/>
</dbReference>
<reference evidence="9 10" key="1">
    <citation type="journal article" date="2022" name="Syst. Appl. Microbiol.">
        <title>Natronocalculus amylovorans gen. nov., sp. nov., and Natranaeroarchaeum aerophilus sp. nov., dominant culturable amylolytic natronoarchaea from hypersaline soda lakes in southwestern Siberia.</title>
        <authorList>
            <person name="Sorokin D.Y."/>
            <person name="Elcheninov A.G."/>
            <person name="Khizhniak T.V."/>
            <person name="Koenen M."/>
            <person name="Bale N.J."/>
            <person name="Damste J.S.S."/>
            <person name="Kublanov I.V."/>
        </authorList>
    </citation>
    <scope>NUCLEOTIDE SEQUENCE [LARGE SCALE GENOMIC DNA]</scope>
    <source>
        <strain evidence="9 10">AArc-St1-1</strain>
    </source>
</reference>
<dbReference type="PANTHER" id="PTHR43304">
    <property type="entry name" value="PHYTOCHROME-LIKE PROTEIN CPH1"/>
    <property type="match status" value="1"/>
</dbReference>
<dbReference type="EC" id="2.7.13.3" evidence="2"/>
<keyword evidence="4" id="KW-0808">Transferase</keyword>
<feature type="domain" description="PAC" evidence="8">
    <location>
        <begin position="90"/>
        <end position="141"/>
    </location>
</feature>
<dbReference type="SUPFAM" id="SSF47384">
    <property type="entry name" value="Homodimeric domain of signal transducing histidine kinase"/>
    <property type="match status" value="1"/>
</dbReference>
<gene>
    <name evidence="9" type="ORF">AArcSt11_04370</name>
</gene>
<dbReference type="SUPFAM" id="SSF55785">
    <property type="entry name" value="PYP-like sensor domain (PAS domain)"/>
    <property type="match status" value="1"/>
</dbReference>
<dbReference type="PROSITE" id="PS50112">
    <property type="entry name" value="PAS"/>
    <property type="match status" value="1"/>
</dbReference>
<dbReference type="InterPro" id="IPR000700">
    <property type="entry name" value="PAS-assoc_C"/>
</dbReference>
<keyword evidence="10" id="KW-1185">Reference proteome</keyword>
<dbReference type="Pfam" id="PF02518">
    <property type="entry name" value="HATPase_c"/>
    <property type="match status" value="1"/>
</dbReference>
<dbReference type="Pfam" id="PF00512">
    <property type="entry name" value="HisKA"/>
    <property type="match status" value="1"/>
</dbReference>